<evidence type="ECO:0000313" key="2">
    <source>
        <dbReference type="Proteomes" id="UP001221757"/>
    </source>
</evidence>
<accession>A0AAD7DL93</accession>
<evidence type="ECO:0000313" key="1">
    <source>
        <dbReference type="EMBL" id="KAJ7694385.1"/>
    </source>
</evidence>
<keyword evidence="2" id="KW-1185">Reference proteome</keyword>
<name>A0AAD7DL93_MYCRO</name>
<comment type="caution">
    <text evidence="1">The sequence shown here is derived from an EMBL/GenBank/DDBJ whole genome shotgun (WGS) entry which is preliminary data.</text>
</comment>
<reference evidence="1" key="1">
    <citation type="submission" date="2023-03" db="EMBL/GenBank/DDBJ databases">
        <title>Massive genome expansion in bonnet fungi (Mycena s.s.) driven by repeated elements and novel gene families across ecological guilds.</title>
        <authorList>
            <consortium name="Lawrence Berkeley National Laboratory"/>
            <person name="Harder C.B."/>
            <person name="Miyauchi S."/>
            <person name="Viragh M."/>
            <person name="Kuo A."/>
            <person name="Thoen E."/>
            <person name="Andreopoulos B."/>
            <person name="Lu D."/>
            <person name="Skrede I."/>
            <person name="Drula E."/>
            <person name="Henrissat B."/>
            <person name="Morin E."/>
            <person name="Kohler A."/>
            <person name="Barry K."/>
            <person name="LaButti K."/>
            <person name="Morin E."/>
            <person name="Salamov A."/>
            <person name="Lipzen A."/>
            <person name="Mereny Z."/>
            <person name="Hegedus B."/>
            <person name="Baldrian P."/>
            <person name="Stursova M."/>
            <person name="Weitz H."/>
            <person name="Taylor A."/>
            <person name="Grigoriev I.V."/>
            <person name="Nagy L.G."/>
            <person name="Martin F."/>
            <person name="Kauserud H."/>
        </authorList>
    </citation>
    <scope>NUCLEOTIDE SEQUENCE</scope>
    <source>
        <strain evidence="1">CBHHK067</strain>
    </source>
</reference>
<dbReference type="Proteomes" id="UP001221757">
    <property type="component" value="Unassembled WGS sequence"/>
</dbReference>
<gene>
    <name evidence="1" type="ORF">B0H17DRAFT_1132021</name>
</gene>
<protein>
    <submittedName>
        <fullName evidence="1">Uncharacterized protein</fullName>
    </submittedName>
</protein>
<sequence>MYPSANKAFESSSRDPNTLTELPKSLLSLVPPCSAIFLKPEKLDGGSSKHFLRFRTASATAATASGGASPIRELVGYTHIHVSRVPRKAPHNDTELHWLNDRRARCTTVVRSLYALKNPTVPCTQGKDGKEGQQWVVHLASRDVVEAIRACITPYPLTVRVRWLRISPTLRTKLCRILDFVNCSKKG</sequence>
<organism evidence="1 2">
    <name type="scientific">Mycena rosella</name>
    <name type="common">Pink bonnet</name>
    <name type="synonym">Agaricus rosellus</name>
    <dbReference type="NCBI Taxonomy" id="1033263"/>
    <lineage>
        <taxon>Eukaryota</taxon>
        <taxon>Fungi</taxon>
        <taxon>Dikarya</taxon>
        <taxon>Basidiomycota</taxon>
        <taxon>Agaricomycotina</taxon>
        <taxon>Agaricomycetes</taxon>
        <taxon>Agaricomycetidae</taxon>
        <taxon>Agaricales</taxon>
        <taxon>Marasmiineae</taxon>
        <taxon>Mycenaceae</taxon>
        <taxon>Mycena</taxon>
    </lineage>
</organism>
<proteinExistence type="predicted"/>
<dbReference type="AlphaFoldDB" id="A0AAD7DL93"/>
<dbReference type="EMBL" id="JARKIE010000042">
    <property type="protein sequence ID" value="KAJ7694385.1"/>
    <property type="molecule type" value="Genomic_DNA"/>
</dbReference>